<gene>
    <name evidence="1" type="ORF">ACFPK0_01160</name>
</gene>
<comment type="caution">
    <text evidence="1">The sequence shown here is derived from an EMBL/GenBank/DDBJ whole genome shotgun (WGS) entry which is preliminary data.</text>
</comment>
<protein>
    <submittedName>
        <fullName evidence="1">Uncharacterized protein</fullName>
    </submittedName>
</protein>
<evidence type="ECO:0000313" key="1">
    <source>
        <dbReference type="EMBL" id="MFC5438614.1"/>
    </source>
</evidence>
<proteinExistence type="predicted"/>
<dbReference type="RefSeq" id="WP_377337793.1">
    <property type="nucleotide sequence ID" value="NZ_JALBWS010000015.1"/>
</dbReference>
<name>A0ABW0JR84_9GAMM</name>
<dbReference type="Proteomes" id="UP001596018">
    <property type="component" value="Unassembled WGS sequence"/>
</dbReference>
<dbReference type="EMBL" id="JBHSMM010000001">
    <property type="protein sequence ID" value="MFC5438614.1"/>
    <property type="molecule type" value="Genomic_DNA"/>
</dbReference>
<sequence length="297" mass="32888">MTTTEQNTTAYGALCGVAAAGYLDVLKIESELQVKQKQGNNLERLGFSYERGGVHTARTMMLVELRALLSYVDQADAAKGEYLEAIQAANCLGKRSGKTRTLTFRHLADLYALDPGLLVFRALRFFWQRDLDGQPSLAALCSLVRDPLFRATAPFILGIQEGGTVTREAMEEFIDAQEPGRFSKATLKSTAQNINSSWTQSGHLAGRVRKVRACAVSSPGTVSFALLLGYVSGLRGESLFKSDFTRMLDCSFERTIELAEDASRRGWISVKRVGQVIEVLFPSLITTQEMEWLREQN</sequence>
<keyword evidence="2" id="KW-1185">Reference proteome</keyword>
<organism evidence="1 2">
    <name type="scientific">Rhodanobacter ginsenosidimutans</name>
    <dbReference type="NCBI Taxonomy" id="490571"/>
    <lineage>
        <taxon>Bacteria</taxon>
        <taxon>Pseudomonadati</taxon>
        <taxon>Pseudomonadota</taxon>
        <taxon>Gammaproteobacteria</taxon>
        <taxon>Lysobacterales</taxon>
        <taxon>Rhodanobacteraceae</taxon>
        <taxon>Rhodanobacter</taxon>
    </lineage>
</organism>
<reference evidence="2" key="1">
    <citation type="journal article" date="2019" name="Int. J. Syst. Evol. Microbiol.">
        <title>The Global Catalogue of Microorganisms (GCM) 10K type strain sequencing project: providing services to taxonomists for standard genome sequencing and annotation.</title>
        <authorList>
            <consortium name="The Broad Institute Genomics Platform"/>
            <consortium name="The Broad Institute Genome Sequencing Center for Infectious Disease"/>
            <person name="Wu L."/>
            <person name="Ma J."/>
        </authorList>
    </citation>
    <scope>NUCLEOTIDE SEQUENCE [LARGE SCALE GENOMIC DNA]</scope>
    <source>
        <strain evidence="2">KACC 12822</strain>
    </source>
</reference>
<evidence type="ECO:0000313" key="2">
    <source>
        <dbReference type="Proteomes" id="UP001596018"/>
    </source>
</evidence>
<accession>A0ABW0JR84</accession>